<evidence type="ECO:0000313" key="1">
    <source>
        <dbReference type="EMBL" id="MCW9713512.1"/>
    </source>
</evidence>
<accession>A0ABT3Q048</accession>
<sequence>MRPQDIVILLKIIAMRERSWYNKDLARDLNISGSEVSESLHRSMIAGLINKKKEQVFKKDLIDFLVHGLKYVFPVRPGRLVRGMPTAYSAPVLNKEFVVDDPYVWAGGDKIQKGVAINPLYSTVPMACKNDALLYDLLSLTDALRIGGGGEQLIKILSNKIYDTID</sequence>
<comment type="caution">
    <text evidence="1">The sequence shown here is derived from an EMBL/GenBank/DDBJ whole genome shotgun (WGS) entry which is preliminary data.</text>
</comment>
<name>A0ABT3Q048_9BACT</name>
<gene>
    <name evidence="1" type="ORF">LQ318_11425</name>
</gene>
<dbReference type="Proteomes" id="UP001207337">
    <property type="component" value="Unassembled WGS sequence"/>
</dbReference>
<evidence type="ECO:0008006" key="3">
    <source>
        <dbReference type="Google" id="ProtNLM"/>
    </source>
</evidence>
<evidence type="ECO:0000313" key="2">
    <source>
        <dbReference type="Proteomes" id="UP001207337"/>
    </source>
</evidence>
<dbReference type="RefSeq" id="WP_265790255.1">
    <property type="nucleotide sequence ID" value="NZ_BAABRS010000003.1"/>
</dbReference>
<keyword evidence="2" id="KW-1185">Reference proteome</keyword>
<organism evidence="1 2">
    <name type="scientific">Fodinibius salicampi</name>
    <dbReference type="NCBI Taxonomy" id="1920655"/>
    <lineage>
        <taxon>Bacteria</taxon>
        <taxon>Pseudomonadati</taxon>
        <taxon>Balneolota</taxon>
        <taxon>Balneolia</taxon>
        <taxon>Balneolales</taxon>
        <taxon>Balneolaceae</taxon>
        <taxon>Fodinibius</taxon>
    </lineage>
</organism>
<protein>
    <recommendedName>
        <fullName evidence="3">Winged helix-turn-helix DNA-binding</fullName>
    </recommendedName>
</protein>
<proteinExistence type="predicted"/>
<reference evidence="1 2" key="1">
    <citation type="submission" date="2021-11" db="EMBL/GenBank/DDBJ databases">
        <title>Aliifidinibius sp. nov., a new bacterium isolated from saline soil.</title>
        <authorList>
            <person name="Galisteo C."/>
            <person name="De La Haba R."/>
            <person name="Sanchez-Porro C."/>
            <person name="Ventosa A."/>
        </authorList>
    </citation>
    <scope>NUCLEOTIDE SEQUENCE [LARGE SCALE GENOMIC DNA]</scope>
    <source>
        <strain evidence="1 2">KACC 190600</strain>
    </source>
</reference>
<dbReference type="EMBL" id="JAJNDC010000003">
    <property type="protein sequence ID" value="MCW9713512.1"/>
    <property type="molecule type" value="Genomic_DNA"/>
</dbReference>